<dbReference type="GO" id="GO:0070403">
    <property type="term" value="F:NAD+ binding"/>
    <property type="evidence" value="ECO:0007669"/>
    <property type="project" value="InterPro"/>
</dbReference>
<keyword evidence="3" id="KW-0276">Fatty acid metabolism</keyword>
<evidence type="ECO:0000313" key="15">
    <source>
        <dbReference type="EMBL" id="SHJ82959.1"/>
    </source>
</evidence>
<evidence type="ECO:0000256" key="8">
    <source>
        <dbReference type="ARBA" id="ARBA00023140"/>
    </source>
</evidence>
<dbReference type="Gene3D" id="3.40.50.720">
    <property type="entry name" value="NAD(P)-binding Rossmann-like Domain"/>
    <property type="match status" value="1"/>
</dbReference>
<evidence type="ECO:0000313" key="16">
    <source>
        <dbReference type="Proteomes" id="UP000324252"/>
    </source>
</evidence>
<evidence type="ECO:0000259" key="13">
    <source>
        <dbReference type="Pfam" id="PF00725"/>
    </source>
</evidence>
<dbReference type="InterPro" id="IPR001753">
    <property type="entry name" value="Enoyl-CoA_hydra/iso"/>
</dbReference>
<evidence type="ECO:0000256" key="11">
    <source>
        <dbReference type="ARBA" id="ARBA00023268"/>
    </source>
</evidence>
<comment type="pathway">
    <text evidence="2">Lipid metabolism; fatty acid beta-oxidation.</text>
</comment>
<keyword evidence="4" id="KW-0442">Lipid degradation</keyword>
<dbReference type="InterPro" id="IPR008927">
    <property type="entry name" value="6-PGluconate_DH-like_C_sf"/>
</dbReference>
<keyword evidence="8" id="KW-0576">Peroxisome</keyword>
<dbReference type="EMBL" id="FQZZ01000002">
    <property type="protein sequence ID" value="SHJ82959.1"/>
    <property type="molecule type" value="Genomic_DNA"/>
</dbReference>
<evidence type="ECO:0000256" key="3">
    <source>
        <dbReference type="ARBA" id="ARBA00022832"/>
    </source>
</evidence>
<keyword evidence="5" id="KW-0560">Oxidoreductase</keyword>
<accession>A0A1H0FY99</accession>
<keyword evidence="11" id="KW-0511">Multifunctional enzyme</keyword>
<evidence type="ECO:0000259" key="14">
    <source>
        <dbReference type="Pfam" id="PF02737"/>
    </source>
</evidence>
<feature type="domain" description="3-hydroxyacyl-CoA dehydrogenase C-terminal" evidence="13">
    <location>
        <begin position="473"/>
        <end position="571"/>
    </location>
</feature>
<comment type="subcellular location">
    <subcellularLocation>
        <location evidence="1">Peroxisome</location>
    </subcellularLocation>
</comment>
<comment type="catalytic activity">
    <reaction evidence="12">
        <text>a (3S)-3-hydroxyacyl-CoA + NAD(+) = a 3-oxoacyl-CoA + NADH + H(+)</text>
        <dbReference type="Rhea" id="RHEA:22432"/>
        <dbReference type="ChEBI" id="CHEBI:15378"/>
        <dbReference type="ChEBI" id="CHEBI:57318"/>
        <dbReference type="ChEBI" id="CHEBI:57540"/>
        <dbReference type="ChEBI" id="CHEBI:57945"/>
        <dbReference type="ChEBI" id="CHEBI:90726"/>
        <dbReference type="EC" id="1.1.1.35"/>
    </reaction>
</comment>
<dbReference type="AlphaFoldDB" id="A0A1H0FY99"/>
<keyword evidence="10" id="KW-0456">Lyase</keyword>
<keyword evidence="6" id="KW-0520">NAD</keyword>
<evidence type="ECO:0000256" key="6">
    <source>
        <dbReference type="ARBA" id="ARBA00023027"/>
    </source>
</evidence>
<keyword evidence="16" id="KW-1185">Reference proteome</keyword>
<keyword evidence="7" id="KW-0443">Lipid metabolism</keyword>
<dbReference type="Pfam" id="PF02737">
    <property type="entry name" value="3HCDH_N"/>
    <property type="match status" value="1"/>
</dbReference>
<dbReference type="GO" id="GO:0016853">
    <property type="term" value="F:isomerase activity"/>
    <property type="evidence" value="ECO:0007669"/>
    <property type="project" value="UniProtKB-KW"/>
</dbReference>
<dbReference type="GO" id="GO:0004300">
    <property type="term" value="F:enoyl-CoA hydratase activity"/>
    <property type="evidence" value="ECO:0007669"/>
    <property type="project" value="UniProtKB-ARBA"/>
</dbReference>
<dbReference type="InterPro" id="IPR029045">
    <property type="entry name" value="ClpP/crotonase-like_dom_sf"/>
</dbReference>
<dbReference type="PANTHER" id="PTHR23309:SF51">
    <property type="entry name" value="3-HYDROXYACYL-COA DEHYDROGENASE-RELATED"/>
    <property type="match status" value="1"/>
</dbReference>
<dbReference type="SUPFAM" id="SSF48179">
    <property type="entry name" value="6-phosphogluconate dehydrogenase C-terminal domain-like"/>
    <property type="match status" value="2"/>
</dbReference>
<dbReference type="FunFam" id="3.40.50.720:FF:000009">
    <property type="entry name" value="Fatty oxidation complex, alpha subunit"/>
    <property type="match status" value="1"/>
</dbReference>
<dbReference type="FunFam" id="1.10.1040.50:FF:000006">
    <property type="entry name" value="Peroxisomal bifunctional enzyme"/>
    <property type="match status" value="1"/>
</dbReference>
<dbReference type="CDD" id="cd06558">
    <property type="entry name" value="crotonase-like"/>
    <property type="match status" value="1"/>
</dbReference>
<dbReference type="UniPathway" id="UPA00659"/>
<dbReference type="InterPro" id="IPR036291">
    <property type="entry name" value="NAD(P)-bd_dom_sf"/>
</dbReference>
<reference evidence="15 16" key="1">
    <citation type="submission" date="2016-11" db="EMBL/GenBank/DDBJ databases">
        <authorList>
            <person name="Varghese N."/>
            <person name="Submissions S."/>
        </authorList>
    </citation>
    <scope>NUCLEOTIDE SEQUENCE [LARGE SCALE GENOMIC DNA]</scope>
    <source>
        <strain evidence="15 16">DSM 29620</strain>
    </source>
</reference>
<dbReference type="InterPro" id="IPR006108">
    <property type="entry name" value="3HC_DH_C"/>
</dbReference>
<dbReference type="Proteomes" id="UP000324252">
    <property type="component" value="Unassembled WGS sequence"/>
</dbReference>
<dbReference type="Gene3D" id="3.90.226.10">
    <property type="entry name" value="2-enoyl-CoA Hydratase, Chain A, domain 1"/>
    <property type="match status" value="1"/>
</dbReference>
<evidence type="ECO:0000256" key="2">
    <source>
        <dbReference type="ARBA" id="ARBA00005005"/>
    </source>
</evidence>
<dbReference type="Gene3D" id="1.10.1040.50">
    <property type="match status" value="1"/>
</dbReference>
<dbReference type="Pfam" id="PF00725">
    <property type="entry name" value="3HCDH"/>
    <property type="match status" value="2"/>
</dbReference>
<dbReference type="PANTHER" id="PTHR23309">
    <property type="entry name" value="3-HYDROXYACYL-COA DEHYROGENASE"/>
    <property type="match status" value="1"/>
</dbReference>
<evidence type="ECO:0000256" key="12">
    <source>
        <dbReference type="ARBA" id="ARBA00049556"/>
    </source>
</evidence>
<feature type="domain" description="3-hydroxyacyl-CoA dehydrogenase NAD binding" evidence="14">
    <location>
        <begin position="292"/>
        <end position="468"/>
    </location>
</feature>
<dbReference type="GO" id="GO:0006635">
    <property type="term" value="P:fatty acid beta-oxidation"/>
    <property type="evidence" value="ECO:0007669"/>
    <property type="project" value="UniProtKB-UniPathway"/>
</dbReference>
<dbReference type="SUPFAM" id="SSF52096">
    <property type="entry name" value="ClpP/crotonase"/>
    <property type="match status" value="1"/>
</dbReference>
<dbReference type="RefSeq" id="WP_188129175.1">
    <property type="nucleotide sequence ID" value="NZ_FNIO01000003.1"/>
</dbReference>
<evidence type="ECO:0000256" key="10">
    <source>
        <dbReference type="ARBA" id="ARBA00023239"/>
    </source>
</evidence>
<evidence type="ECO:0000256" key="4">
    <source>
        <dbReference type="ARBA" id="ARBA00022963"/>
    </source>
</evidence>
<evidence type="ECO:0000256" key="9">
    <source>
        <dbReference type="ARBA" id="ARBA00023235"/>
    </source>
</evidence>
<dbReference type="Pfam" id="PF00378">
    <property type="entry name" value="ECH_1"/>
    <property type="match status" value="1"/>
</dbReference>
<evidence type="ECO:0000256" key="5">
    <source>
        <dbReference type="ARBA" id="ARBA00023002"/>
    </source>
</evidence>
<dbReference type="GO" id="GO:0003857">
    <property type="term" value="F:(3S)-3-hydroxyacyl-CoA dehydrogenase (NAD+) activity"/>
    <property type="evidence" value="ECO:0007669"/>
    <property type="project" value="UniProtKB-EC"/>
</dbReference>
<keyword evidence="9" id="KW-0413">Isomerase</keyword>
<feature type="domain" description="3-hydroxyacyl-CoA dehydrogenase C-terminal" evidence="13">
    <location>
        <begin position="606"/>
        <end position="693"/>
    </location>
</feature>
<evidence type="ECO:0000256" key="1">
    <source>
        <dbReference type="ARBA" id="ARBA00004275"/>
    </source>
</evidence>
<organism evidence="15 16">
    <name type="scientific">Lutimaribacter pacificus</name>
    <dbReference type="NCBI Taxonomy" id="391948"/>
    <lineage>
        <taxon>Bacteria</taxon>
        <taxon>Pseudomonadati</taxon>
        <taxon>Pseudomonadota</taxon>
        <taxon>Alphaproteobacteria</taxon>
        <taxon>Rhodobacterales</taxon>
        <taxon>Roseobacteraceae</taxon>
        <taxon>Lutimaribacter</taxon>
    </lineage>
</organism>
<evidence type="ECO:0000256" key="7">
    <source>
        <dbReference type="ARBA" id="ARBA00023098"/>
    </source>
</evidence>
<dbReference type="SUPFAM" id="SSF51735">
    <property type="entry name" value="NAD(P)-binding Rossmann-fold domains"/>
    <property type="match status" value="1"/>
</dbReference>
<protein>
    <submittedName>
        <fullName evidence="15">Short chain enoyl-CoA hydratase /3-hydroxyacyl-CoA dehydrogenase</fullName>
    </submittedName>
</protein>
<sequence length="709" mass="75295">MGKLVSISTRDNVVILEIDNPPVNALSRQLIEELSRQVDAFLDMPDALGLVIHGAGRTFVAGGDIADFERPDFSPKRLNDTLLRLEGSLRPVVALVHGTVLGGGLELAMACHHRIAATGTRFGMPEINLGLIPGSHGTQRLPRLVGLGPAADMIATGKMIGVEQGQSLGLIDAVSGKDDLLSAGVAAVKKLAGAEPRRTSALNVAATGADDLSSLEAKVAASPGQPAYDAALKSMIAARDMGFADGIGVEAELFADLVKSPASRALRYQFFAERTAMKIPGLGDVSPRAVETVGVLGIGTMGAGIALAAALAGFPVTLVEVDQAALDRGMNRVQDTIGGMVKRGRLGEAEAAACRARMTGAVGLEALGKVDLVIEAVFEDMQLKCDIAASLGNTCKPGAIIATNTSTLDVDVIAGKTGRAGDVVGTHFFSPAHIMKLLEVVRGDKTAPDVLKAILAFARKIGKTVVVSGVCYGFIGNRMAEVYMRESERMQLEGATPGDIDNVAEDPGTWGMAMGPSRMLDMAGVDVGARTVIEWIKSGEGPQDPSYRILCREMFAADLHGQKTGQGYYRYEGRKALPNPATHDLARDLAGKYGVDRRDALSREEILERLLFPMVNEAARILEEGIAYRGADIDVVWTNGYGFPRWRGGPLFMADEIGLQKVVDRMDYYARETGNAWGYWDVSPLLRRLASEGGRLSDWENGNGNEGTP</sequence>
<gene>
    <name evidence="15" type="ORF">SAMN05444142_10213</name>
</gene>
<proteinExistence type="predicted"/>
<dbReference type="InterPro" id="IPR006176">
    <property type="entry name" value="3-OHacyl-CoA_DH_NAD-bd"/>
</dbReference>
<name>A0A1H0FY99_9RHOB</name>